<keyword evidence="1" id="KW-0732">Signal</keyword>
<dbReference type="Proteomes" id="UP001157046">
    <property type="component" value="Unassembled WGS sequence"/>
</dbReference>
<comment type="caution">
    <text evidence="3">The sequence shown here is derived from an EMBL/GenBank/DDBJ whole genome shotgun (WGS) entry which is preliminary data.</text>
</comment>
<feature type="domain" description="PepSY" evidence="2">
    <location>
        <begin position="41"/>
        <end position="98"/>
    </location>
</feature>
<feature type="signal peptide" evidence="1">
    <location>
        <begin position="1"/>
        <end position="22"/>
    </location>
</feature>
<dbReference type="Gene3D" id="3.10.450.40">
    <property type="match status" value="1"/>
</dbReference>
<name>A0ABQ6J828_9GAMM</name>
<accession>A0ABQ6J828</accession>
<evidence type="ECO:0000313" key="3">
    <source>
        <dbReference type="EMBL" id="GMA83716.1"/>
    </source>
</evidence>
<dbReference type="EMBL" id="BSUY01000001">
    <property type="protein sequence ID" value="GMA83716.1"/>
    <property type="molecule type" value="Genomic_DNA"/>
</dbReference>
<evidence type="ECO:0000259" key="2">
    <source>
        <dbReference type="Pfam" id="PF03413"/>
    </source>
</evidence>
<feature type="chain" id="PRO_5046495965" evidence="1">
    <location>
        <begin position="23"/>
        <end position="101"/>
    </location>
</feature>
<dbReference type="InterPro" id="IPR025711">
    <property type="entry name" value="PepSY"/>
</dbReference>
<sequence length="101" mass="11615">MKIPLIFLALAVGMISSPSCNAHDDDLSNKVVEWVKEGKVLPFDTIMQRYESRLNGRLLDLEVEQKHGKIIYELEILRDDGIVYEIKIDAKTGEWLKEKVD</sequence>
<proteinExistence type="predicted"/>
<evidence type="ECO:0000313" key="4">
    <source>
        <dbReference type="Proteomes" id="UP001157046"/>
    </source>
</evidence>
<gene>
    <name evidence="3" type="ORF">GCM10025855_32490</name>
</gene>
<protein>
    <submittedName>
        <fullName evidence="3">Peptidase M4</fullName>
    </submittedName>
</protein>
<dbReference type="Pfam" id="PF03413">
    <property type="entry name" value="PepSY"/>
    <property type="match status" value="1"/>
</dbReference>
<keyword evidence="4" id="KW-1185">Reference proteome</keyword>
<reference evidence="4" key="1">
    <citation type="journal article" date="2019" name="Int. J. Syst. Evol. Microbiol.">
        <title>The Global Catalogue of Microorganisms (GCM) 10K type strain sequencing project: providing services to taxonomists for standard genome sequencing and annotation.</title>
        <authorList>
            <consortium name="The Broad Institute Genomics Platform"/>
            <consortium name="The Broad Institute Genome Sequencing Center for Infectious Disease"/>
            <person name="Wu L."/>
            <person name="Ma J."/>
        </authorList>
    </citation>
    <scope>NUCLEOTIDE SEQUENCE [LARGE SCALE GENOMIC DNA]</scope>
    <source>
        <strain evidence="4">NBRC 102030</strain>
    </source>
</reference>
<organism evidence="3 4">
    <name type="scientific">Shewanella glacialipiscicola</name>
    <dbReference type="NCBI Taxonomy" id="614069"/>
    <lineage>
        <taxon>Bacteria</taxon>
        <taxon>Pseudomonadati</taxon>
        <taxon>Pseudomonadota</taxon>
        <taxon>Gammaproteobacteria</taxon>
        <taxon>Alteromonadales</taxon>
        <taxon>Shewanellaceae</taxon>
        <taxon>Shewanella</taxon>
    </lineage>
</organism>
<evidence type="ECO:0000256" key="1">
    <source>
        <dbReference type="SAM" id="SignalP"/>
    </source>
</evidence>